<evidence type="ECO:0000256" key="2">
    <source>
        <dbReference type="ARBA" id="ARBA00022963"/>
    </source>
</evidence>
<sequence>MPEPIPPTFLSAQPVTLPARPGRGEDLQVRVSAPASGDDLPVIVFSHGFGQSLDSYAPLANHWAARGFVVVQPTHLDSRRLAVPPDDPRTPRVWRIRIDDLRHVLDELDTLVAAVPGLAGRVALDRIAVAGHSWGAQSVGTLLGARVLDAGGVPGEDLSDSRVTAGVLLAAAGLGDQLTPFAREQLPFMTPSFATMTRPALVVAGDHDQSQLSTRGPDWFTDAYVHSPGPKSLLTLFGAEHSLGGISGYDAAETTDESPARVALLQRLTTAYLRSALDPGDTSWKSAAAALAEDAEPIGSIDSK</sequence>
<dbReference type="PANTHER" id="PTHR10272:SF0">
    <property type="entry name" value="PLATELET-ACTIVATING FACTOR ACETYLHYDROLASE"/>
    <property type="match status" value="1"/>
</dbReference>
<evidence type="ECO:0000313" key="5">
    <source>
        <dbReference type="EMBL" id="RFU87953.1"/>
    </source>
</evidence>
<protein>
    <submittedName>
        <fullName evidence="5">Chlorophyllase</fullName>
    </submittedName>
</protein>
<keyword evidence="3" id="KW-0443">Lipid metabolism</keyword>
<organism evidence="5 6">
    <name type="scientific">Streptomyces triticagri</name>
    <dbReference type="NCBI Taxonomy" id="2293568"/>
    <lineage>
        <taxon>Bacteria</taxon>
        <taxon>Bacillati</taxon>
        <taxon>Actinomycetota</taxon>
        <taxon>Actinomycetes</taxon>
        <taxon>Kitasatosporales</taxon>
        <taxon>Streptomycetaceae</taxon>
        <taxon>Streptomyces</taxon>
    </lineage>
</organism>
<evidence type="ECO:0000256" key="3">
    <source>
        <dbReference type="ARBA" id="ARBA00023098"/>
    </source>
</evidence>
<dbReference type="GO" id="GO:0003847">
    <property type="term" value="F:1-alkyl-2-acetylglycerophosphocholine esterase activity"/>
    <property type="evidence" value="ECO:0007669"/>
    <property type="project" value="TreeGrafter"/>
</dbReference>
<proteinExistence type="predicted"/>
<dbReference type="InterPro" id="IPR017395">
    <property type="entry name" value="Chlorophyllase-like"/>
</dbReference>
<dbReference type="Gene3D" id="3.40.50.1820">
    <property type="entry name" value="alpha/beta hydrolase"/>
    <property type="match status" value="1"/>
</dbReference>
<dbReference type="Pfam" id="PF07224">
    <property type="entry name" value="Chlorophyllase"/>
    <property type="match status" value="1"/>
</dbReference>
<accession>A0A372MC29</accession>
<dbReference type="InterPro" id="IPR029058">
    <property type="entry name" value="AB_hydrolase_fold"/>
</dbReference>
<keyword evidence="2" id="KW-0442">Lipid degradation</keyword>
<feature type="region of interest" description="Disordered" evidence="4">
    <location>
        <begin position="1"/>
        <end position="21"/>
    </location>
</feature>
<keyword evidence="6" id="KW-1185">Reference proteome</keyword>
<dbReference type="GO" id="GO:0016042">
    <property type="term" value="P:lipid catabolic process"/>
    <property type="evidence" value="ECO:0007669"/>
    <property type="project" value="UniProtKB-KW"/>
</dbReference>
<dbReference type="EMBL" id="QUAK01000021">
    <property type="protein sequence ID" value="RFU87953.1"/>
    <property type="molecule type" value="Genomic_DNA"/>
</dbReference>
<dbReference type="Proteomes" id="UP000263094">
    <property type="component" value="Unassembled WGS sequence"/>
</dbReference>
<name>A0A372MC29_9ACTN</name>
<evidence type="ECO:0000256" key="4">
    <source>
        <dbReference type="SAM" id="MobiDB-lite"/>
    </source>
</evidence>
<comment type="caution">
    <text evidence="5">The sequence shown here is derived from an EMBL/GenBank/DDBJ whole genome shotgun (WGS) entry which is preliminary data.</text>
</comment>
<dbReference type="OrthoDB" id="339159at2"/>
<dbReference type="SUPFAM" id="SSF53474">
    <property type="entry name" value="alpha/beta-Hydrolases"/>
    <property type="match status" value="1"/>
</dbReference>
<dbReference type="PANTHER" id="PTHR10272">
    <property type="entry name" value="PLATELET-ACTIVATING FACTOR ACETYLHYDROLASE"/>
    <property type="match status" value="1"/>
</dbReference>
<dbReference type="RefSeq" id="WP_128554521.1">
    <property type="nucleotide sequence ID" value="NZ_QUAK01000021.1"/>
</dbReference>
<evidence type="ECO:0000256" key="1">
    <source>
        <dbReference type="ARBA" id="ARBA00022801"/>
    </source>
</evidence>
<reference evidence="5 6" key="1">
    <citation type="submission" date="2018-08" db="EMBL/GenBank/DDBJ databases">
        <title>Isolation, diversity and antifungal activity of Actinobacteria from wheat.</title>
        <authorList>
            <person name="Han C."/>
        </authorList>
    </citation>
    <scope>NUCLEOTIDE SEQUENCE [LARGE SCALE GENOMIC DNA]</scope>
    <source>
        <strain evidence="5 6">NEAU-YY421</strain>
    </source>
</reference>
<keyword evidence="1" id="KW-0378">Hydrolase</keyword>
<dbReference type="AlphaFoldDB" id="A0A372MC29"/>
<evidence type="ECO:0000313" key="6">
    <source>
        <dbReference type="Proteomes" id="UP000263094"/>
    </source>
</evidence>
<gene>
    <name evidence="5" type="ORF">DY218_04135</name>
</gene>